<evidence type="ECO:0008006" key="4">
    <source>
        <dbReference type="Google" id="ProtNLM"/>
    </source>
</evidence>
<evidence type="ECO:0000313" key="2">
    <source>
        <dbReference type="EMBL" id="OGZ31562.1"/>
    </source>
</evidence>
<name>A0A1G2F1B9_9BACT</name>
<reference evidence="2 3" key="1">
    <citation type="journal article" date="2016" name="Nat. Commun.">
        <title>Thousands of microbial genomes shed light on interconnected biogeochemical processes in an aquifer system.</title>
        <authorList>
            <person name="Anantharaman K."/>
            <person name="Brown C.T."/>
            <person name="Hug L.A."/>
            <person name="Sharon I."/>
            <person name="Castelle C.J."/>
            <person name="Probst A.J."/>
            <person name="Thomas B.C."/>
            <person name="Singh A."/>
            <person name="Wilkins M.J."/>
            <person name="Karaoz U."/>
            <person name="Brodie E.L."/>
            <person name="Williams K.H."/>
            <person name="Hubbard S.S."/>
            <person name="Banfield J.F."/>
        </authorList>
    </citation>
    <scope>NUCLEOTIDE SEQUENCE [LARGE SCALE GENOMIC DNA]</scope>
</reference>
<evidence type="ECO:0000256" key="1">
    <source>
        <dbReference type="SAM" id="Phobius"/>
    </source>
</evidence>
<keyword evidence="1" id="KW-0812">Transmembrane</keyword>
<dbReference type="STRING" id="1801726.A3H02_02540"/>
<dbReference type="AlphaFoldDB" id="A0A1G2F1B9"/>
<dbReference type="Gene3D" id="3.10.450.50">
    <property type="match status" value="1"/>
</dbReference>
<sequence length="158" mass="18584">MKVIKFFGLIIVALGVLYGGFNAGVYSYVYYKKFQQKRALKKFQEGIKKQEETERQKLMADTYGGKTPQKTLQMFIEAVEKGDYELASRYFILEKQEKELDDLKNAQKKDIKNVLNLLKQSLQYQGKYSQNENLYLIRKPILIEFIKYPSGIWKLTDI</sequence>
<dbReference type="EMBL" id="MHMS01000025">
    <property type="protein sequence ID" value="OGZ31562.1"/>
    <property type="molecule type" value="Genomic_DNA"/>
</dbReference>
<keyword evidence="1" id="KW-0472">Membrane</keyword>
<proteinExistence type="predicted"/>
<evidence type="ECO:0000313" key="3">
    <source>
        <dbReference type="Proteomes" id="UP000176787"/>
    </source>
</evidence>
<gene>
    <name evidence="2" type="ORF">A3H02_02540</name>
</gene>
<comment type="caution">
    <text evidence="2">The sequence shown here is derived from an EMBL/GenBank/DDBJ whole genome shotgun (WGS) entry which is preliminary data.</text>
</comment>
<accession>A0A1G2F1B9</accession>
<organism evidence="2 3">
    <name type="scientific">Candidatus Niyogibacteria bacterium RIFCSPLOWO2_12_FULL_41_13</name>
    <dbReference type="NCBI Taxonomy" id="1801726"/>
    <lineage>
        <taxon>Bacteria</taxon>
        <taxon>Candidatus Niyogiibacteriota</taxon>
    </lineage>
</organism>
<keyword evidence="1" id="KW-1133">Transmembrane helix</keyword>
<dbReference type="Proteomes" id="UP000176787">
    <property type="component" value="Unassembled WGS sequence"/>
</dbReference>
<feature type="transmembrane region" description="Helical" evidence="1">
    <location>
        <begin position="6"/>
        <end position="31"/>
    </location>
</feature>
<protein>
    <recommendedName>
        <fullName evidence="4">DUF4878 domain-containing protein</fullName>
    </recommendedName>
</protein>